<dbReference type="STRING" id="1073090.A0A1L9SX78"/>
<evidence type="ECO:0000313" key="4">
    <source>
        <dbReference type="Proteomes" id="UP000184188"/>
    </source>
</evidence>
<dbReference type="VEuPathDB" id="FungiDB:ASPZODRAFT_127936"/>
<dbReference type="SUPFAM" id="SSF56281">
    <property type="entry name" value="Metallo-hydrolase/oxidoreductase"/>
    <property type="match status" value="1"/>
</dbReference>
<feature type="compositionally biased region" description="Basic and acidic residues" evidence="2">
    <location>
        <begin position="1648"/>
        <end position="1662"/>
    </location>
</feature>
<feature type="coiled-coil region" evidence="1">
    <location>
        <begin position="2807"/>
        <end position="2834"/>
    </location>
</feature>
<dbReference type="OrthoDB" id="3259037at2759"/>
<feature type="region of interest" description="Disordered" evidence="2">
    <location>
        <begin position="1143"/>
        <end position="1166"/>
    </location>
</feature>
<evidence type="ECO:0000256" key="2">
    <source>
        <dbReference type="SAM" id="MobiDB-lite"/>
    </source>
</evidence>
<feature type="compositionally biased region" description="Basic and acidic residues" evidence="2">
    <location>
        <begin position="2001"/>
        <end position="2016"/>
    </location>
</feature>
<sequence>MDDETRWKLHIVYSGRGDAMYIEYPTGVNEQSLMIMDGGPATYGPRSHGNTSTAPYWKYFFSAGRQIWEQGLRKPRPFKPSNVIASHAHEDHVGGILALIQAWRDGDSAIDFDGAVYLPAQQTFGDYHIKRFIDLLTNERWNQKDEKDPEPRAFKIYQPQTGEIGNSFNIEYPGTAGLAVFSRRAIAGTVKTVAHFQTVSELTDNLNYKSILLNTRFDTVHNANGEGEALFTGDSSGWIIKQQVARIRNDAGGNIPHYSVYKIQHHGSGIDCRLDNKKDPLPNVLVKETAILAFLEYEDPNGTTTSYREKFFAGRPVEDQYRPQGLRLMRGKALELLQTSEIDELQALTTIDEARILFRDRHRSHQLNRLGLDTKDLPLIDIPESVINSIWLSLRTYAAEQRNHWKTTGNEDFFFESKKDRKWLDWFVQWMSDRQDVVKDTMWYKYWQAYYGCVSIRDFFKSFTADTYVVSANYTQHGHPTPNTIFGLAWALLELDRTAELFLTSGYSLYVDELIRLTEAYSTSRNLAFDTTFKKLFYHSSDDANTPGTGALTIRYMNANIYMSINLKAGAVNPPTGAPNGQSRGLTNFTTVDFRTFVSDSTLERHSKLETQSRGVLKLKPFGDEIWQIFRTQLAHKEWILQLERVGTAYRPLPVRKDQLQEDQALSALRVQEAWEVSGAGAGHVLLTNAAGHTCAVRFVTAKGKEWRLQWRSLNLCITKSWDFEWLPDEEIEFQKKSPLVLFNASVAANPAVLYQHQKQQLMAMNSIANNFDALISTPRIRMISNTAGGSRALVMPSVIMSEAEQQLPLADITAFLDIAKSLNQFLQDSAASSVLKMTTKEALVSLISQRNLDRLGYRAKYQQSVLDYPVDVEQSLAAYTDSIVATEVSGARLVLSPPQGSKIAIDGENLDVTNSELWLSWKADGTLVSVIFVRTADGEILRAPKSAMAAKGDPPTLAKILVGMGFKDQLEQGLTLASLLAIVFRDAQKAATLLSFRIPAVFLTAGLDTLVPDPYASTGKARIGITGKTGLDMVEIVCKPPPGETKDWDPMLQLGLIEAQVQNVKIIVTDVGTKVETITVKGEASLKMGDFHATASIEARLPATANEEMEITLTLGGDTPLSDACNLLPNKPDLFAMDVPLSKGPKALTQNGEPDLSPEDKKQTTTQTLQKLGSLKTEQVGITLRQPVRSANHYVVKEIFLAANLDGWKDYLPVKFPKELLAPEIRVMVVDPVGEFRAVAVHIKTALTLKLRDGDETMDIEFSAAPLVLAGDYEYRVCVAARKKGVSVFDVIDKIGMAVGQADLLAGVPILEQILNLMYIKKVSVAVIADSQKKGFEFGDWMLQLGVPKLILLPNGKLELQDVDVTIMESYRELSAVVTGVVYFPDVSAGVRLTIRTPKENVPGSLEIDCTRPLGLKEVYGALELPDISQIPVIREMFGVMLDSAYFTITNANTGDKQGFSILTARCNFTYENLDLGILKINYLWVSIGYSAAQKLDDGEDQHKHSFALQATIAEGSLGSIFTYSTVDDKITARLHSLKDISIAATVDLLLSENFRQYNILHSILGGLGLDQAELHMGLGKGHPISYFVLEVSQKKNAGGQGGDTGTLTFSSGMILQSLKVEYRNPVDNSKPEGGDVADENPALPSPEKEKDGSNGDEKPQEPQTGTADQSAGNDGDDNTDDAVAPTQEPDTPPVEPGPATTLDIKARVDSGLTQADVEINCMSRDGEKTAAITITPQEGDRVVRSILGLLGFGDEADSVKKGIPQDAPDCFDVGITHIGGQVAVVDGKLEFRSFEFVAQSPRTGAGLSPWTYTVFNGPPEIKLLELALLVKYRAKGISSSSSSKKEQDKEPEGLSGTLSAIFEVNQDVRFVVAYLHNIPGLGGSSAFVGSTLDTKTTQVSELATLLGMDGTYALPKTKNENQNEEGWRVKQLSAVFIPKKYIEVTASVTAQCSNAIGGVDLSLEELKALLRIDSRPVEEISEKEEGRPRSKRLAAKKKASSDNKKPQDSADEKPATSYEMWLAGKLRLKGLVAAEAWLYIKTDEDTVLTAVVKKDEVAPSVSLDQLAETVATSNEQQDTVESWDKIVPKGFQPLAVGETGVSLYANFTQPKLILAAQIGSQASALLLVKTEEEKDNKKKNLYMVSLVASDVASLWEPLRQTVREQFPILNVAAHIQGYKSTVKDIKKDLMLVSADADGQDQQQQQQHQQATTTSAGVLAVLQGLKEDTVIQSGAWFLASVDLSRDKSGAMKDVLTLDVSDTARTASTVTVFARLVEGATLYQISVQNLTLFGGVVTINNGTGTYEPKPKDPSLTPYFDVDADLYLRLDDTHTLQFMVKLSLFAHKTRFQVQGAQTEQTIANPLPGMFNVSLTAVGVSGSSTKDPKTGTVKRDWVLSGRARFGSAADAKEPTASLMFADGVPRVAVLKYSTEAGKKLNMARIFDDVVAPNPPPAESSSVATWPAEEVDLLEFDGAVFTYACADEGKNVVSIEDIAYPDGLNLTAQLHVFGKPFDISALFPRNRSGVKLTGTYTNVEGIDLGFARLIRPSIGIDTTATTGRSLAFTTGTDLELFGESGFRLDLTYTPAKDPKARYFEGTASYKPAKEPASDSLMASSFGHSLTVRYCDGHWSFNHWSLGLDLSDALSFLDAIEKASYKDNKCGALVDLLAKGVKEVVKTKFSLVLGLPENKAEARPQGEFCFTLTWKYTLSVVGKANLVTIEGDPKEPMKVKVALKGPFTLGNLVDKVWETLTRADNWEELGRAILQDADKLSALMLLLAAEYFGKETVKGLLCRKAKSENVEKRGRKLHNEERKQLEDKLEKVKDGLKEVGEIIDISAAVTGVTAIGSFITAFGPEILALLTARTMERLLLDSLDDEDEKRKMEAKVKKLQDELAALQARQQLLEDQIADGLMLTKPPTAIFQAGNDEESTILVRWGDHPPQPWGNALDLENFREPAVLTWDVRAGIAEKDHVGADWPSMGWEFPGCDTQQGTLQLDEFCHRRRVTVWVRARLETQGRVFWARNWAVVDAVHDPWLRAPLGLTLTVRGDDVVVGLPPADGVAAGDFSIELVGYAGDSSTTQGPEVVVYHQLFSALDPGPQEVLIAINALPAQTAGSATFNFLRARARQVARQAAWKPKQHDSPAAVSTEGLTVLPALAGLVARMEGRAVLAQWYEASGFSPAPNFVVTVERLWDGGVAATASDRSTPKSRHSVRLSMAAADVRQGDRVRVLVRTIATPTTVRLAARQELTIAYPPTLRITAADYDAALSVLSVRVASDQVFDHPPASFKLTLVAGTTSPAVFLGTFSARTVWERTAVIRAEVPVASLQTEPARLRISLGDNKASESEGFPLVLPPKSSSSSSMALGTTRLTPTDDEGSTWCLTWTDAAGPEDALMVVRVEDPVSHALLAAPPAVPVAQGSVQFDCRLVAGSTVGVFRLIKSGAVTGPHLREVVGVNERPV</sequence>
<keyword evidence="4" id="KW-1185">Reference proteome</keyword>
<dbReference type="GeneID" id="34608337"/>
<evidence type="ECO:0000313" key="3">
    <source>
        <dbReference type="EMBL" id="OJJ51802.1"/>
    </source>
</evidence>
<proteinExistence type="predicted"/>
<feature type="region of interest" description="Disordered" evidence="2">
    <location>
        <begin position="3350"/>
        <end position="3373"/>
    </location>
</feature>
<gene>
    <name evidence="3" type="ORF">ASPZODRAFT_127936</name>
</gene>
<dbReference type="Gene3D" id="3.60.15.10">
    <property type="entry name" value="Ribonuclease Z/Hydroxyacylglutathione hydrolase-like"/>
    <property type="match status" value="1"/>
</dbReference>
<reference evidence="4" key="1">
    <citation type="journal article" date="2017" name="Genome Biol.">
        <title>Comparative genomics reveals high biological diversity and specific adaptations in the industrially and medically important fungal genus Aspergillus.</title>
        <authorList>
            <person name="de Vries R.P."/>
            <person name="Riley R."/>
            <person name="Wiebenga A."/>
            <person name="Aguilar-Osorio G."/>
            <person name="Amillis S."/>
            <person name="Uchima C.A."/>
            <person name="Anderluh G."/>
            <person name="Asadollahi M."/>
            <person name="Askin M."/>
            <person name="Barry K."/>
            <person name="Battaglia E."/>
            <person name="Bayram O."/>
            <person name="Benocci T."/>
            <person name="Braus-Stromeyer S.A."/>
            <person name="Caldana C."/>
            <person name="Canovas D."/>
            <person name="Cerqueira G.C."/>
            <person name="Chen F."/>
            <person name="Chen W."/>
            <person name="Choi C."/>
            <person name="Clum A."/>
            <person name="Dos Santos R.A."/>
            <person name="Damasio A.R."/>
            <person name="Diallinas G."/>
            <person name="Emri T."/>
            <person name="Fekete E."/>
            <person name="Flipphi M."/>
            <person name="Freyberg S."/>
            <person name="Gallo A."/>
            <person name="Gournas C."/>
            <person name="Habgood R."/>
            <person name="Hainaut M."/>
            <person name="Harispe M.L."/>
            <person name="Henrissat B."/>
            <person name="Hilden K.S."/>
            <person name="Hope R."/>
            <person name="Hossain A."/>
            <person name="Karabika E."/>
            <person name="Karaffa L."/>
            <person name="Karanyi Z."/>
            <person name="Krasevec N."/>
            <person name="Kuo A."/>
            <person name="Kusch H."/>
            <person name="LaButti K."/>
            <person name="Lagendijk E.L."/>
            <person name="Lapidus A."/>
            <person name="Levasseur A."/>
            <person name="Lindquist E."/>
            <person name="Lipzen A."/>
            <person name="Logrieco A.F."/>
            <person name="MacCabe A."/>
            <person name="Maekelae M.R."/>
            <person name="Malavazi I."/>
            <person name="Melin P."/>
            <person name="Meyer V."/>
            <person name="Mielnichuk N."/>
            <person name="Miskei M."/>
            <person name="Molnar A.P."/>
            <person name="Mule G."/>
            <person name="Ngan C.Y."/>
            <person name="Orejas M."/>
            <person name="Orosz E."/>
            <person name="Ouedraogo J.P."/>
            <person name="Overkamp K.M."/>
            <person name="Park H.-S."/>
            <person name="Perrone G."/>
            <person name="Piumi F."/>
            <person name="Punt P.J."/>
            <person name="Ram A.F."/>
            <person name="Ramon A."/>
            <person name="Rauscher S."/>
            <person name="Record E."/>
            <person name="Riano-Pachon D.M."/>
            <person name="Robert V."/>
            <person name="Roehrig J."/>
            <person name="Ruller R."/>
            <person name="Salamov A."/>
            <person name="Salih N.S."/>
            <person name="Samson R.A."/>
            <person name="Sandor E."/>
            <person name="Sanguinetti M."/>
            <person name="Schuetze T."/>
            <person name="Sepcic K."/>
            <person name="Shelest E."/>
            <person name="Sherlock G."/>
            <person name="Sophianopoulou V."/>
            <person name="Squina F.M."/>
            <person name="Sun H."/>
            <person name="Susca A."/>
            <person name="Todd R.B."/>
            <person name="Tsang A."/>
            <person name="Unkles S.E."/>
            <person name="van de Wiele N."/>
            <person name="van Rossen-Uffink D."/>
            <person name="Oliveira J.V."/>
            <person name="Vesth T.C."/>
            <person name="Visser J."/>
            <person name="Yu J.-H."/>
            <person name="Zhou M."/>
            <person name="Andersen M.R."/>
            <person name="Archer D.B."/>
            <person name="Baker S.E."/>
            <person name="Benoit I."/>
            <person name="Brakhage A.A."/>
            <person name="Braus G.H."/>
            <person name="Fischer R."/>
            <person name="Frisvad J.C."/>
            <person name="Goldman G.H."/>
            <person name="Houbraken J."/>
            <person name="Oakley B."/>
            <person name="Pocsi I."/>
            <person name="Scazzocchio C."/>
            <person name="Seiboth B."/>
            <person name="vanKuyk P.A."/>
            <person name="Wortman J."/>
            <person name="Dyer P.S."/>
            <person name="Grigoriev I.V."/>
        </authorList>
    </citation>
    <scope>NUCLEOTIDE SEQUENCE [LARGE SCALE GENOMIC DNA]</scope>
    <source>
        <strain evidence="4">CBS 506.65</strain>
    </source>
</reference>
<accession>A0A1L9SX78</accession>
<feature type="compositionally biased region" description="Polar residues" evidence="2">
    <location>
        <begin position="1663"/>
        <end position="1672"/>
    </location>
</feature>
<feature type="compositionally biased region" description="Basic residues" evidence="2">
    <location>
        <begin position="1991"/>
        <end position="2000"/>
    </location>
</feature>
<dbReference type="RefSeq" id="XP_022586312.1">
    <property type="nucleotide sequence ID" value="XM_022721872.1"/>
</dbReference>
<keyword evidence="1" id="KW-0175">Coiled coil</keyword>
<feature type="region of interest" description="Disordered" evidence="2">
    <location>
        <begin position="1980"/>
        <end position="2016"/>
    </location>
</feature>
<evidence type="ECO:0000256" key="1">
    <source>
        <dbReference type="SAM" id="Coils"/>
    </source>
</evidence>
<feature type="region of interest" description="Disordered" evidence="2">
    <location>
        <begin position="1626"/>
        <end position="1703"/>
    </location>
</feature>
<feature type="compositionally biased region" description="Basic and acidic residues" evidence="2">
    <location>
        <begin position="1980"/>
        <end position="1990"/>
    </location>
</feature>
<name>A0A1L9SX78_9EURO</name>
<dbReference type="Proteomes" id="UP000184188">
    <property type="component" value="Unassembled WGS sequence"/>
</dbReference>
<dbReference type="EMBL" id="KV878336">
    <property type="protein sequence ID" value="OJJ51802.1"/>
    <property type="molecule type" value="Genomic_DNA"/>
</dbReference>
<protein>
    <submittedName>
        <fullName evidence="3">Uncharacterized protein</fullName>
    </submittedName>
</protein>
<organism evidence="3 4">
    <name type="scientific">Penicilliopsis zonata CBS 506.65</name>
    <dbReference type="NCBI Taxonomy" id="1073090"/>
    <lineage>
        <taxon>Eukaryota</taxon>
        <taxon>Fungi</taxon>
        <taxon>Dikarya</taxon>
        <taxon>Ascomycota</taxon>
        <taxon>Pezizomycotina</taxon>
        <taxon>Eurotiomycetes</taxon>
        <taxon>Eurotiomycetidae</taxon>
        <taxon>Eurotiales</taxon>
        <taxon>Aspergillaceae</taxon>
        <taxon>Penicilliopsis</taxon>
    </lineage>
</organism>
<dbReference type="InterPro" id="IPR036866">
    <property type="entry name" value="RibonucZ/Hydroxyglut_hydro"/>
</dbReference>
<feature type="coiled-coil region" evidence="1">
    <location>
        <begin position="2874"/>
        <end position="2908"/>
    </location>
</feature>
<feature type="compositionally biased region" description="Basic and acidic residues" evidence="2">
    <location>
        <begin position="1626"/>
        <end position="1635"/>
    </location>
</feature>